<keyword evidence="1" id="KW-0472">Membrane</keyword>
<name>A0A6S6T768_9BACT</name>
<feature type="transmembrane region" description="Helical" evidence="1">
    <location>
        <begin position="62"/>
        <end position="83"/>
    </location>
</feature>
<protein>
    <submittedName>
        <fullName evidence="2">Uncharacterized protein</fullName>
    </submittedName>
</protein>
<keyword evidence="1" id="KW-0812">Transmembrane</keyword>
<evidence type="ECO:0000313" key="2">
    <source>
        <dbReference type="EMBL" id="CAA6819201.1"/>
    </source>
</evidence>
<feature type="transmembrane region" description="Helical" evidence="1">
    <location>
        <begin position="89"/>
        <end position="107"/>
    </location>
</feature>
<reference evidence="2" key="1">
    <citation type="submission" date="2020-01" db="EMBL/GenBank/DDBJ databases">
        <authorList>
            <person name="Meier V. D."/>
            <person name="Meier V D."/>
        </authorList>
    </citation>
    <scope>NUCLEOTIDE SEQUENCE</scope>
    <source>
        <strain evidence="2">HLG_WM_MAG_02</strain>
    </source>
</reference>
<dbReference type="EMBL" id="CACVAZ010000120">
    <property type="protein sequence ID" value="CAA6819201.1"/>
    <property type="molecule type" value="Genomic_DNA"/>
</dbReference>
<sequence>MPNLSFSDTLMPLFILILFLGFLLFFYYVLMQKLNKKKVELKNNAACKKILKAHRWKLLTDYFWSNYMRFAWIMLFFTFFMSLGFALKLTWSIIFSLLLIIPIFYFLRFSIKSYKSFPSLAEKQLKKFEEEVKSAITNEISFKGDNIEVFSKKDDSFDTEPQLFSFPTGITKIAFPPFEQNAGKQPIISTRKLEFLVLSREYFSICQSAATFNLLSPERAGPPKHCAELPGRAGECHEHYYSQMRNVEYDDKKECIRIIYYDKRDDVEFPCKKAHPDRKAAMNALQEKLRLTERQRLQKIDEHEKYEEILKRRNAHIDSQNSSDSKEED</sequence>
<proteinExistence type="predicted"/>
<keyword evidence="1" id="KW-1133">Transmembrane helix</keyword>
<evidence type="ECO:0000256" key="1">
    <source>
        <dbReference type="SAM" id="Phobius"/>
    </source>
</evidence>
<feature type="transmembrane region" description="Helical" evidence="1">
    <location>
        <begin position="12"/>
        <end position="30"/>
    </location>
</feature>
<gene>
    <name evidence="2" type="ORF">HELGO_WM18722</name>
</gene>
<dbReference type="AlphaFoldDB" id="A0A6S6T768"/>
<accession>A0A6S6T768</accession>
<organism evidence="2">
    <name type="scientific">uncultured Sulfurovum sp</name>
    <dbReference type="NCBI Taxonomy" id="269237"/>
    <lineage>
        <taxon>Bacteria</taxon>
        <taxon>Pseudomonadati</taxon>
        <taxon>Campylobacterota</taxon>
        <taxon>Epsilonproteobacteria</taxon>
        <taxon>Campylobacterales</taxon>
        <taxon>Sulfurovaceae</taxon>
        <taxon>Sulfurovum</taxon>
        <taxon>environmental samples</taxon>
    </lineage>
</organism>